<dbReference type="InterPro" id="IPR011009">
    <property type="entry name" value="Kinase-like_dom_sf"/>
</dbReference>
<evidence type="ECO:0000259" key="15">
    <source>
        <dbReference type="PROSITE" id="PS50011"/>
    </source>
</evidence>
<dbReference type="SMART" id="SM00220">
    <property type="entry name" value="S_TKc"/>
    <property type="match status" value="1"/>
</dbReference>
<comment type="similarity">
    <text evidence="14">Belongs to the protein kinase superfamily.</text>
</comment>
<keyword evidence="6" id="KW-0677">Repeat</keyword>
<dbReference type="GO" id="GO:0006950">
    <property type="term" value="P:response to stress"/>
    <property type="evidence" value="ECO:0007669"/>
    <property type="project" value="UniProtKB-ARBA"/>
</dbReference>
<dbReference type="AlphaFoldDB" id="A0A0D9XSY8"/>
<dbReference type="PANTHER" id="PTHR27002">
    <property type="entry name" value="RECEPTOR-LIKE SERINE/THREONINE-PROTEIN KINASE SD1-8"/>
    <property type="match status" value="1"/>
</dbReference>
<evidence type="ECO:0000256" key="11">
    <source>
        <dbReference type="ARBA" id="ARBA00023136"/>
    </source>
</evidence>
<keyword evidence="10" id="KW-1133">Transmembrane helix</keyword>
<evidence type="ECO:0000256" key="7">
    <source>
        <dbReference type="ARBA" id="ARBA00022741"/>
    </source>
</evidence>
<evidence type="ECO:0000313" key="17">
    <source>
        <dbReference type="Proteomes" id="UP000032180"/>
    </source>
</evidence>
<keyword evidence="2 14" id="KW-0723">Serine/threonine-protein kinase</keyword>
<evidence type="ECO:0000256" key="6">
    <source>
        <dbReference type="ARBA" id="ARBA00022737"/>
    </source>
</evidence>
<evidence type="ECO:0000256" key="2">
    <source>
        <dbReference type="ARBA" id="ARBA00022527"/>
    </source>
</evidence>
<dbReference type="Proteomes" id="UP000032180">
    <property type="component" value="Chromosome 11"/>
</dbReference>
<reference evidence="16 17" key="1">
    <citation type="submission" date="2012-08" db="EMBL/GenBank/DDBJ databases">
        <title>Oryza genome evolution.</title>
        <authorList>
            <person name="Wing R.A."/>
        </authorList>
    </citation>
    <scope>NUCLEOTIDE SEQUENCE</scope>
</reference>
<keyword evidence="12" id="KW-0325">Glycoprotein</keyword>
<keyword evidence="11" id="KW-0472">Membrane</keyword>
<reference evidence="17" key="2">
    <citation type="submission" date="2013-12" db="EMBL/GenBank/DDBJ databases">
        <authorList>
            <person name="Yu Y."/>
            <person name="Lee S."/>
            <person name="de Baynast K."/>
            <person name="Wissotski M."/>
            <person name="Liu L."/>
            <person name="Talag J."/>
            <person name="Goicoechea J."/>
            <person name="Angelova A."/>
            <person name="Jetty R."/>
            <person name="Kudrna D."/>
            <person name="Golser W."/>
            <person name="Rivera L."/>
            <person name="Zhang J."/>
            <person name="Wing R."/>
        </authorList>
    </citation>
    <scope>NUCLEOTIDE SEQUENCE</scope>
</reference>
<evidence type="ECO:0000256" key="9">
    <source>
        <dbReference type="ARBA" id="ARBA00022840"/>
    </source>
</evidence>
<comment type="subcellular location">
    <subcellularLocation>
        <location evidence="1">Membrane</location>
        <topology evidence="1">Single-pass membrane protein</topology>
    </subcellularLocation>
</comment>
<reference evidence="16" key="3">
    <citation type="submission" date="2015-04" db="UniProtKB">
        <authorList>
            <consortium name="EnsemblPlants"/>
        </authorList>
    </citation>
    <scope>IDENTIFICATION</scope>
</reference>
<dbReference type="HOGENOM" id="CLU_000288_21_3_1"/>
<accession>A0A0D9XSY8</accession>
<dbReference type="eggNOG" id="KOG1187">
    <property type="taxonomic scope" value="Eukaryota"/>
</dbReference>
<dbReference type="Gene3D" id="3.30.200.20">
    <property type="entry name" value="Phosphorylase Kinase, domain 1"/>
    <property type="match status" value="1"/>
</dbReference>
<dbReference type="PROSITE" id="PS00107">
    <property type="entry name" value="PROTEIN_KINASE_ATP"/>
    <property type="match status" value="1"/>
</dbReference>
<evidence type="ECO:0000256" key="1">
    <source>
        <dbReference type="ARBA" id="ARBA00004167"/>
    </source>
</evidence>
<keyword evidence="7 13" id="KW-0547">Nucleotide-binding</keyword>
<feature type="domain" description="Protein kinase" evidence="15">
    <location>
        <begin position="37"/>
        <end position="300"/>
    </location>
</feature>
<keyword evidence="3" id="KW-0808">Transferase</keyword>
<keyword evidence="5" id="KW-0732">Signal</keyword>
<dbReference type="InterPro" id="IPR017441">
    <property type="entry name" value="Protein_kinase_ATP_BS"/>
</dbReference>
<dbReference type="GO" id="GO:0005886">
    <property type="term" value="C:plasma membrane"/>
    <property type="evidence" value="ECO:0007669"/>
    <property type="project" value="TreeGrafter"/>
</dbReference>
<dbReference type="PANTHER" id="PTHR27002:SF18">
    <property type="entry name" value="OS11G0549300 PROTEIN"/>
    <property type="match status" value="1"/>
</dbReference>
<keyword evidence="8" id="KW-0418">Kinase</keyword>
<dbReference type="SUPFAM" id="SSF56112">
    <property type="entry name" value="Protein kinase-like (PK-like)"/>
    <property type="match status" value="1"/>
</dbReference>
<dbReference type="Gramene" id="LPERR11G13060.1">
    <property type="protein sequence ID" value="LPERR11G13060.1"/>
    <property type="gene ID" value="LPERR11G13060"/>
</dbReference>
<evidence type="ECO:0000256" key="14">
    <source>
        <dbReference type="RuleBase" id="RU000304"/>
    </source>
</evidence>
<dbReference type="EnsemblPlants" id="LPERR11G13060.1">
    <property type="protein sequence ID" value="LPERR11G13060.1"/>
    <property type="gene ID" value="LPERR11G13060"/>
</dbReference>
<dbReference type="Pfam" id="PF00069">
    <property type="entry name" value="Pkinase"/>
    <property type="match status" value="1"/>
</dbReference>
<keyword evidence="9 13" id="KW-0067">ATP-binding</keyword>
<name>A0A0D9XSY8_9ORYZ</name>
<sequence length="349" mass="38693">MSSICLLLTGLINEEDVQLMESLTLDLSTLKAVTNNFDECNKLGEGGFGVVYKGTLPNGQVIAVKRLSHTSQQGINELTNESFNWETSTQEPYQDRSNVLDWERRFKIISEIARGLQYMHEESRLKIIHRDLKANNILLDSDLSPKISDFGLAKLYGGDQSHVITNRVAGTYGYVAAEYAMCGQYSVKSDVFSFGVIVLEIVTGRRSMGSYKYEQSVSLLGLIWQHWSMGTAVGLVDPSLLRNISSSQQSSDRDQMLRCIHIGLLCVQENPADRPKLSSVIEMLRSSSTTPLQAPSRPGFWVHSVDAPPCSSSSGRDPAAASANHVSVTELEARILWNHRDGKYTKRGT</sequence>
<evidence type="ECO:0000256" key="8">
    <source>
        <dbReference type="ARBA" id="ARBA00022777"/>
    </source>
</evidence>
<evidence type="ECO:0000256" key="4">
    <source>
        <dbReference type="ARBA" id="ARBA00022692"/>
    </source>
</evidence>
<evidence type="ECO:0000313" key="16">
    <source>
        <dbReference type="EnsemblPlants" id="LPERR11G13060.1"/>
    </source>
</evidence>
<evidence type="ECO:0000256" key="12">
    <source>
        <dbReference type="ARBA" id="ARBA00023180"/>
    </source>
</evidence>
<dbReference type="STRING" id="77586.A0A0D9XSY8"/>
<dbReference type="PROSITE" id="PS50011">
    <property type="entry name" value="PROTEIN_KINASE_DOM"/>
    <property type="match status" value="1"/>
</dbReference>
<evidence type="ECO:0000256" key="13">
    <source>
        <dbReference type="PROSITE-ProRule" id="PRU10141"/>
    </source>
</evidence>
<feature type="binding site" evidence="13">
    <location>
        <position position="65"/>
    </location>
    <ligand>
        <name>ATP</name>
        <dbReference type="ChEBI" id="CHEBI:30616"/>
    </ligand>
</feature>
<keyword evidence="4" id="KW-0812">Transmembrane</keyword>
<keyword evidence="17" id="KW-1185">Reference proteome</keyword>
<dbReference type="PROSITE" id="PS00108">
    <property type="entry name" value="PROTEIN_KINASE_ST"/>
    <property type="match status" value="1"/>
</dbReference>
<dbReference type="InterPro" id="IPR008271">
    <property type="entry name" value="Ser/Thr_kinase_AS"/>
</dbReference>
<evidence type="ECO:0000256" key="10">
    <source>
        <dbReference type="ARBA" id="ARBA00022989"/>
    </source>
</evidence>
<evidence type="ECO:0000256" key="3">
    <source>
        <dbReference type="ARBA" id="ARBA00022679"/>
    </source>
</evidence>
<evidence type="ECO:0000256" key="5">
    <source>
        <dbReference type="ARBA" id="ARBA00022729"/>
    </source>
</evidence>
<organism evidence="16 17">
    <name type="scientific">Leersia perrieri</name>
    <dbReference type="NCBI Taxonomy" id="77586"/>
    <lineage>
        <taxon>Eukaryota</taxon>
        <taxon>Viridiplantae</taxon>
        <taxon>Streptophyta</taxon>
        <taxon>Embryophyta</taxon>
        <taxon>Tracheophyta</taxon>
        <taxon>Spermatophyta</taxon>
        <taxon>Magnoliopsida</taxon>
        <taxon>Liliopsida</taxon>
        <taxon>Poales</taxon>
        <taxon>Poaceae</taxon>
        <taxon>BOP clade</taxon>
        <taxon>Oryzoideae</taxon>
        <taxon>Oryzeae</taxon>
        <taxon>Oryzinae</taxon>
        <taxon>Leersia</taxon>
    </lineage>
</organism>
<dbReference type="FunFam" id="1.10.510.10:FF:000129">
    <property type="entry name" value="cysteine-rich receptor-like protein kinase 10"/>
    <property type="match status" value="1"/>
</dbReference>
<dbReference type="InterPro" id="IPR000719">
    <property type="entry name" value="Prot_kinase_dom"/>
</dbReference>
<protein>
    <recommendedName>
        <fullName evidence="15">Protein kinase domain-containing protein</fullName>
    </recommendedName>
</protein>
<dbReference type="GO" id="GO:0005524">
    <property type="term" value="F:ATP binding"/>
    <property type="evidence" value="ECO:0007669"/>
    <property type="project" value="UniProtKB-UniRule"/>
</dbReference>
<proteinExistence type="inferred from homology"/>
<dbReference type="Gene3D" id="1.10.510.10">
    <property type="entry name" value="Transferase(Phosphotransferase) domain 1"/>
    <property type="match status" value="1"/>
</dbReference>
<dbReference type="GO" id="GO:0004674">
    <property type="term" value="F:protein serine/threonine kinase activity"/>
    <property type="evidence" value="ECO:0007669"/>
    <property type="project" value="UniProtKB-KW"/>
</dbReference>